<protein>
    <submittedName>
        <fullName evidence="1">Uncharacterized protein</fullName>
    </submittedName>
</protein>
<dbReference type="AlphaFoldDB" id="A0A7J6S2Y1"/>
<dbReference type="EMBL" id="JABANM010017718">
    <property type="protein sequence ID" value="KAF4727287.1"/>
    <property type="molecule type" value="Genomic_DNA"/>
</dbReference>
<dbReference type="Proteomes" id="UP000574390">
    <property type="component" value="Unassembled WGS sequence"/>
</dbReference>
<comment type="caution">
    <text evidence="1">The sequence shown here is derived from an EMBL/GenBank/DDBJ whole genome shotgun (WGS) entry which is preliminary data.</text>
</comment>
<accession>A0A7J6S2Y1</accession>
<proteinExistence type="predicted"/>
<evidence type="ECO:0000313" key="2">
    <source>
        <dbReference type="Proteomes" id="UP000574390"/>
    </source>
</evidence>
<organism evidence="1 2">
    <name type="scientific">Perkinsus olseni</name>
    <name type="common">Perkinsus atlanticus</name>
    <dbReference type="NCBI Taxonomy" id="32597"/>
    <lineage>
        <taxon>Eukaryota</taxon>
        <taxon>Sar</taxon>
        <taxon>Alveolata</taxon>
        <taxon>Perkinsozoa</taxon>
        <taxon>Perkinsea</taxon>
        <taxon>Perkinsida</taxon>
        <taxon>Perkinsidae</taxon>
        <taxon>Perkinsus</taxon>
    </lineage>
</organism>
<sequence length="123" mass="13859">MQSCITEYLTKREAFVLGATCTKLYRSIVLPSLQGGGVTLGPQIMKAFEFLRSIESGLPIGEGELRSAYGFYRRKGLPWLLDAIRIVDRITDPLPEEFVMTVQRFIFGSAAQSQREFSEAFRS</sequence>
<name>A0A7J6S2Y1_PEROL</name>
<evidence type="ECO:0000313" key="1">
    <source>
        <dbReference type="EMBL" id="KAF4727287.1"/>
    </source>
</evidence>
<gene>
    <name evidence="1" type="ORF">FOZ62_012190</name>
</gene>
<reference evidence="1 2" key="1">
    <citation type="submission" date="2020-04" db="EMBL/GenBank/DDBJ databases">
        <title>Perkinsus olseni comparative genomics.</title>
        <authorList>
            <person name="Bogema D.R."/>
        </authorList>
    </citation>
    <scope>NUCLEOTIDE SEQUENCE [LARGE SCALE GENOMIC DNA]</scope>
    <source>
        <strain evidence="1">ATCC PRA-205</strain>
    </source>
</reference>